<evidence type="ECO:0000313" key="4">
    <source>
        <dbReference type="Proteomes" id="UP000069940"/>
    </source>
</evidence>
<protein>
    <submittedName>
        <fullName evidence="3">Uncharacterized protein</fullName>
    </submittedName>
</protein>
<reference evidence="3" key="2">
    <citation type="submission" date="2025-05" db="UniProtKB">
        <authorList>
            <consortium name="EnsemblMetazoa"/>
        </authorList>
    </citation>
    <scope>IDENTIFICATION</scope>
    <source>
        <strain evidence="3">Foshan</strain>
    </source>
</reference>
<feature type="coiled-coil region" evidence="1">
    <location>
        <begin position="52"/>
        <end position="281"/>
    </location>
</feature>
<name>A0ABM1YFE3_AEDAL</name>
<dbReference type="EnsemblMetazoa" id="AALFPA23_008674.R11757">
    <property type="protein sequence ID" value="AALFPA23_008674.P11757"/>
    <property type="gene ID" value="AALFPA23_008674"/>
</dbReference>
<dbReference type="Proteomes" id="UP000069940">
    <property type="component" value="Unassembled WGS sequence"/>
</dbReference>
<dbReference type="GeneID" id="134287524"/>
<dbReference type="RefSeq" id="XP_062705411.1">
    <property type="nucleotide sequence ID" value="XM_062849427.1"/>
</dbReference>
<accession>A0ABM1YFE3</accession>
<organism evidence="3 4">
    <name type="scientific">Aedes albopictus</name>
    <name type="common">Asian tiger mosquito</name>
    <name type="synonym">Stegomyia albopicta</name>
    <dbReference type="NCBI Taxonomy" id="7160"/>
    <lineage>
        <taxon>Eukaryota</taxon>
        <taxon>Metazoa</taxon>
        <taxon>Ecdysozoa</taxon>
        <taxon>Arthropoda</taxon>
        <taxon>Hexapoda</taxon>
        <taxon>Insecta</taxon>
        <taxon>Pterygota</taxon>
        <taxon>Neoptera</taxon>
        <taxon>Endopterygota</taxon>
        <taxon>Diptera</taxon>
        <taxon>Nematocera</taxon>
        <taxon>Culicoidea</taxon>
        <taxon>Culicidae</taxon>
        <taxon>Culicinae</taxon>
        <taxon>Aedini</taxon>
        <taxon>Aedes</taxon>
        <taxon>Stegomyia</taxon>
    </lineage>
</organism>
<evidence type="ECO:0000256" key="1">
    <source>
        <dbReference type="SAM" id="Coils"/>
    </source>
</evidence>
<sequence length="332" mass="37840">MHHHCVFQNTCSKSNKMNEQEFQFARTDFDLDTVRNKLINCICELQSRRNEVTSLKSALDETNRSKATLEQDAKNFRRELSDMQDQLKIALNALNQKDSIRNGFMENAARQNVQLEALTNDNERLNGKIQASQVKILELTRDNNKLLEQLKVLQGTQNQPGEGTDRIWKAMDTLNSHLQKLEAEHVILTETAQMANKIAEEAAVAVVNSRRNLVNVQKENLLLRRRITDLEARIVSFSCRTEPSESVATEEDSCKKFEEHLKAVNEELEQEREVNSKLRSDIATLLTLQSCFSKPLLHNDDDGHGIGEVHSSMSEVARPDEPDNNDPMNETS</sequence>
<evidence type="ECO:0000256" key="2">
    <source>
        <dbReference type="SAM" id="MobiDB-lite"/>
    </source>
</evidence>
<feature type="region of interest" description="Disordered" evidence="2">
    <location>
        <begin position="303"/>
        <end position="332"/>
    </location>
</feature>
<reference evidence="4" key="1">
    <citation type="journal article" date="2015" name="Proc. Natl. Acad. Sci. U.S.A.">
        <title>Genome sequence of the Asian Tiger mosquito, Aedes albopictus, reveals insights into its biology, genetics, and evolution.</title>
        <authorList>
            <person name="Chen X.G."/>
            <person name="Jiang X."/>
            <person name="Gu J."/>
            <person name="Xu M."/>
            <person name="Wu Y."/>
            <person name="Deng Y."/>
            <person name="Zhang C."/>
            <person name="Bonizzoni M."/>
            <person name="Dermauw W."/>
            <person name="Vontas J."/>
            <person name="Armbruster P."/>
            <person name="Huang X."/>
            <person name="Yang Y."/>
            <person name="Zhang H."/>
            <person name="He W."/>
            <person name="Peng H."/>
            <person name="Liu Y."/>
            <person name="Wu K."/>
            <person name="Chen J."/>
            <person name="Lirakis M."/>
            <person name="Topalis P."/>
            <person name="Van Leeuwen T."/>
            <person name="Hall A.B."/>
            <person name="Jiang X."/>
            <person name="Thorpe C."/>
            <person name="Mueller R.L."/>
            <person name="Sun C."/>
            <person name="Waterhouse R.M."/>
            <person name="Yan G."/>
            <person name="Tu Z.J."/>
            <person name="Fang X."/>
            <person name="James A.A."/>
        </authorList>
    </citation>
    <scope>NUCLEOTIDE SEQUENCE [LARGE SCALE GENOMIC DNA]</scope>
    <source>
        <strain evidence="4">Foshan</strain>
    </source>
</reference>
<proteinExistence type="predicted"/>
<keyword evidence="1" id="KW-0175">Coiled coil</keyword>
<keyword evidence="4" id="KW-1185">Reference proteome</keyword>
<evidence type="ECO:0000313" key="3">
    <source>
        <dbReference type="EnsemblMetazoa" id="AALFPA23_008674.P11757"/>
    </source>
</evidence>